<comment type="caution">
    <text evidence="8">The sequence shown here is derived from an EMBL/GenBank/DDBJ whole genome shotgun (WGS) entry which is preliminary data.</text>
</comment>
<dbReference type="PROSITE" id="PS50092">
    <property type="entry name" value="TSP1"/>
    <property type="match status" value="4"/>
</dbReference>
<evidence type="ECO:0000256" key="2">
    <source>
        <dbReference type="ARBA" id="ARBA00022525"/>
    </source>
</evidence>
<dbReference type="SUPFAM" id="SSF82895">
    <property type="entry name" value="TSP-1 type 1 repeat"/>
    <property type="match status" value="5"/>
</dbReference>
<dbReference type="InterPro" id="IPR000884">
    <property type="entry name" value="TSP1_rpt"/>
</dbReference>
<feature type="region of interest" description="Disordered" evidence="5">
    <location>
        <begin position="284"/>
        <end position="307"/>
    </location>
</feature>
<dbReference type="InterPro" id="IPR010909">
    <property type="entry name" value="PLAC"/>
</dbReference>
<evidence type="ECO:0000313" key="9">
    <source>
        <dbReference type="Proteomes" id="UP001347796"/>
    </source>
</evidence>
<dbReference type="Proteomes" id="UP001347796">
    <property type="component" value="Unassembled WGS sequence"/>
</dbReference>
<evidence type="ECO:0000256" key="3">
    <source>
        <dbReference type="ARBA" id="ARBA00022729"/>
    </source>
</evidence>
<feature type="chain" id="PRO_5043001148" description="PLAC domain-containing protein" evidence="6">
    <location>
        <begin position="22"/>
        <end position="763"/>
    </location>
</feature>
<evidence type="ECO:0000259" key="7">
    <source>
        <dbReference type="PROSITE" id="PS50900"/>
    </source>
</evidence>
<dbReference type="AlphaFoldDB" id="A0AAN8JYN4"/>
<keyword evidence="2" id="KW-0964">Secreted</keyword>
<dbReference type="InterPro" id="IPR036383">
    <property type="entry name" value="TSP1_rpt_sf"/>
</dbReference>
<evidence type="ECO:0000313" key="8">
    <source>
        <dbReference type="EMBL" id="KAK6188579.1"/>
    </source>
</evidence>
<sequence length="763" mass="85454">MEERWIFITVLYMLLAVGCDGILGSKTKLDQCGVCGGNGKSCQVVSGIFTRSHLTKYGHNFVTKIPKGACNINITEMAKSRNYIALKITDGDYVIDHDQHISHTGTYQAAGTEFRYYRNTGGSCPGECIYATGPTDKSIDVEILYYHHNPGIIYQFTIPHDMVSQLGIPPPPADTTSKHVTRNHRDGRKHHRKHKNGHNKHHNRKHRKKKTTPHDDDEDEAVPEEQRDDVLVGRSNSRTVKVDDRYIIRRRTDADRLTPRIQFGQSPRYIPSARQGYQQQVLGRSHTNHHRNQLGSTYLGRDTDYGSRQSVVGRTGQYVPNSVLTSNPNSDITLPNGYTQNSYNQLVNGLEDHDKSVLDTSGLYSWKISGFTECSHSCGGGTQEARILCVKGTSNAVVTKENCDPATIPAVHKVNCNSNPCPADWHTGNWSACSVTCGSGKQTRLVECRRRISPTLAISVSASLCISTDRPHRTKKCENDPCATWNTGHWSKCSTNCGHGQRTREVRCVDIKGQTTDDQQCGHHKPDEEEICDMGSCAKGWYHSRWSDECSTDCGRGFYTRNIYCAADDGTSLPERKCSIESKPKTRKSCKSPKPCGGNWFAGPWNKCNATCGIGAITRGVVCMKKLRSDVYTIVKDENCLIEEKPESVKGCDDLPPCGPTWYMTEYTQCTKTCGSGVKRREVKCLNANLQPDITCNKKKRPAERQSCNKESCKKANFSLQKDSGGDRCKDSYPSWCQFVRQARICGYKYYQKQCCQSCQEYL</sequence>
<gene>
    <name evidence="8" type="ORF">SNE40_004726</name>
</gene>
<keyword evidence="3 6" id="KW-0732">Signal</keyword>
<keyword evidence="4" id="KW-0677">Repeat</keyword>
<dbReference type="FunFam" id="2.60.120.830:FF:000001">
    <property type="entry name" value="A disintegrin and metalloproteinase with thrombospondin motifs 1"/>
    <property type="match status" value="1"/>
</dbReference>
<keyword evidence="9" id="KW-1185">Reference proteome</keyword>
<evidence type="ECO:0000256" key="1">
    <source>
        <dbReference type="ARBA" id="ARBA00004613"/>
    </source>
</evidence>
<dbReference type="Pfam" id="PF19030">
    <property type="entry name" value="TSP1_ADAMTS"/>
    <property type="match status" value="6"/>
</dbReference>
<dbReference type="PROSITE" id="PS51257">
    <property type="entry name" value="PROKAR_LIPOPROTEIN"/>
    <property type="match status" value="1"/>
</dbReference>
<dbReference type="Gene3D" id="2.20.100.10">
    <property type="entry name" value="Thrombospondin type-1 (TSP1) repeat"/>
    <property type="match status" value="5"/>
</dbReference>
<dbReference type="SMART" id="SM00209">
    <property type="entry name" value="TSP1"/>
    <property type="match status" value="6"/>
</dbReference>
<name>A0AAN8JYN4_PATCE</name>
<comment type="subcellular location">
    <subcellularLocation>
        <location evidence="1">Secreted</location>
    </subcellularLocation>
</comment>
<accession>A0AAN8JYN4</accession>
<dbReference type="GO" id="GO:0005576">
    <property type="term" value="C:extracellular region"/>
    <property type="evidence" value="ECO:0007669"/>
    <property type="project" value="UniProtKB-SubCell"/>
</dbReference>
<dbReference type="GO" id="GO:0031012">
    <property type="term" value="C:extracellular matrix"/>
    <property type="evidence" value="ECO:0007669"/>
    <property type="project" value="TreeGrafter"/>
</dbReference>
<reference evidence="8 9" key="1">
    <citation type="submission" date="2024-01" db="EMBL/GenBank/DDBJ databases">
        <title>The genome of the rayed Mediterranean limpet Patella caerulea (Linnaeus, 1758).</title>
        <authorList>
            <person name="Anh-Thu Weber A."/>
            <person name="Halstead-Nussloch G."/>
        </authorList>
    </citation>
    <scope>NUCLEOTIDE SEQUENCE [LARGE SCALE GENOMIC DNA]</scope>
    <source>
        <strain evidence="8">AATW-2023a</strain>
        <tissue evidence="8">Whole specimen</tissue>
    </source>
</reference>
<evidence type="ECO:0000256" key="5">
    <source>
        <dbReference type="SAM" id="MobiDB-lite"/>
    </source>
</evidence>
<dbReference type="FunFam" id="2.20.100.10:FF:000005">
    <property type="entry name" value="ADAM metallopeptidase with thrombospondin type 1 motif 9"/>
    <property type="match status" value="3"/>
</dbReference>
<dbReference type="EMBL" id="JAZGQO010000003">
    <property type="protein sequence ID" value="KAK6188579.1"/>
    <property type="molecule type" value="Genomic_DNA"/>
</dbReference>
<proteinExistence type="predicted"/>
<dbReference type="Gene3D" id="2.60.120.830">
    <property type="match status" value="1"/>
</dbReference>
<evidence type="ECO:0000256" key="6">
    <source>
        <dbReference type="SAM" id="SignalP"/>
    </source>
</evidence>
<dbReference type="GO" id="GO:0030198">
    <property type="term" value="P:extracellular matrix organization"/>
    <property type="evidence" value="ECO:0007669"/>
    <property type="project" value="TreeGrafter"/>
</dbReference>
<dbReference type="PANTHER" id="PTHR13723">
    <property type="entry name" value="ADAMTS A DISINTEGRIN AND METALLOPROTEASE WITH THROMBOSPONDIN MOTIFS PROTEASE"/>
    <property type="match status" value="1"/>
</dbReference>
<dbReference type="PROSITE" id="PS50900">
    <property type="entry name" value="PLAC"/>
    <property type="match status" value="1"/>
</dbReference>
<dbReference type="GO" id="GO:0004222">
    <property type="term" value="F:metalloendopeptidase activity"/>
    <property type="evidence" value="ECO:0007669"/>
    <property type="project" value="TreeGrafter"/>
</dbReference>
<dbReference type="PANTHER" id="PTHR13723:SF281">
    <property type="entry name" value="PAPILIN"/>
    <property type="match status" value="1"/>
</dbReference>
<evidence type="ECO:0000256" key="4">
    <source>
        <dbReference type="ARBA" id="ARBA00022737"/>
    </source>
</evidence>
<dbReference type="InterPro" id="IPR050439">
    <property type="entry name" value="ADAMTS_ADAMTS-like"/>
</dbReference>
<dbReference type="Pfam" id="PF05986">
    <property type="entry name" value="ADAMTS_spacer1"/>
    <property type="match status" value="1"/>
</dbReference>
<protein>
    <recommendedName>
        <fullName evidence="7">PLAC domain-containing protein</fullName>
    </recommendedName>
</protein>
<dbReference type="GO" id="GO:0006508">
    <property type="term" value="P:proteolysis"/>
    <property type="evidence" value="ECO:0007669"/>
    <property type="project" value="TreeGrafter"/>
</dbReference>
<organism evidence="8 9">
    <name type="scientific">Patella caerulea</name>
    <name type="common">Rayed Mediterranean limpet</name>
    <dbReference type="NCBI Taxonomy" id="87958"/>
    <lineage>
        <taxon>Eukaryota</taxon>
        <taxon>Metazoa</taxon>
        <taxon>Spiralia</taxon>
        <taxon>Lophotrochozoa</taxon>
        <taxon>Mollusca</taxon>
        <taxon>Gastropoda</taxon>
        <taxon>Patellogastropoda</taxon>
        <taxon>Patelloidea</taxon>
        <taxon>Patellidae</taxon>
        <taxon>Patella</taxon>
    </lineage>
</organism>
<feature type="region of interest" description="Disordered" evidence="5">
    <location>
        <begin position="165"/>
        <end position="236"/>
    </location>
</feature>
<feature type="compositionally biased region" description="Basic residues" evidence="5">
    <location>
        <begin position="179"/>
        <end position="211"/>
    </location>
</feature>
<dbReference type="InterPro" id="IPR010294">
    <property type="entry name" value="ADAMTS_spacer1"/>
</dbReference>
<feature type="domain" description="PLAC" evidence="7">
    <location>
        <begin position="725"/>
        <end position="763"/>
    </location>
</feature>
<dbReference type="Pfam" id="PF08686">
    <property type="entry name" value="PLAC"/>
    <property type="match status" value="1"/>
</dbReference>
<feature type="signal peptide" evidence="6">
    <location>
        <begin position="1"/>
        <end position="21"/>
    </location>
</feature>